<gene>
    <name evidence="3" type="ORF">ENO10_03020</name>
</gene>
<dbReference type="EMBL" id="DSEE01000221">
    <property type="protein sequence ID" value="HER40169.1"/>
    <property type="molecule type" value="Genomic_DNA"/>
</dbReference>
<evidence type="ECO:0000313" key="3">
    <source>
        <dbReference type="EMBL" id="HER40169.1"/>
    </source>
</evidence>
<feature type="compositionally biased region" description="Basic and acidic residues" evidence="2">
    <location>
        <begin position="40"/>
        <end position="72"/>
    </location>
</feature>
<proteinExistence type="predicted"/>
<dbReference type="AlphaFoldDB" id="A0A7C2R3F9"/>
<dbReference type="Proteomes" id="UP000885753">
    <property type="component" value="Unassembled WGS sequence"/>
</dbReference>
<dbReference type="InterPro" id="IPR007139">
    <property type="entry name" value="DUF349"/>
</dbReference>
<accession>A0A7C2R3F9</accession>
<evidence type="ECO:0000256" key="1">
    <source>
        <dbReference type="SAM" id="Coils"/>
    </source>
</evidence>
<name>A0A7C2R3F9_9FLAO</name>
<reference evidence="3" key="1">
    <citation type="journal article" date="2020" name="mSystems">
        <title>Genome- and Community-Level Interaction Insights into Carbon Utilization and Element Cycling Functions of Hydrothermarchaeota in Hydrothermal Sediment.</title>
        <authorList>
            <person name="Zhou Z."/>
            <person name="Liu Y."/>
            <person name="Xu W."/>
            <person name="Pan J."/>
            <person name="Luo Z.H."/>
            <person name="Li M."/>
        </authorList>
    </citation>
    <scope>NUCLEOTIDE SEQUENCE [LARGE SCALE GENOMIC DNA]</scope>
    <source>
        <strain evidence="3">SpSt-1235</strain>
    </source>
</reference>
<keyword evidence="1" id="KW-0175">Coiled coil</keyword>
<protein>
    <submittedName>
        <fullName evidence="3">DUF349 domain-containing protein</fullName>
    </submittedName>
</protein>
<feature type="coiled-coil region" evidence="1">
    <location>
        <begin position="613"/>
        <end position="681"/>
    </location>
</feature>
<feature type="region of interest" description="Disordered" evidence="2">
    <location>
        <begin position="1"/>
        <end position="98"/>
    </location>
</feature>
<comment type="caution">
    <text evidence="3">The sequence shown here is derived from an EMBL/GenBank/DDBJ whole genome shotgun (WGS) entry which is preliminary data.</text>
</comment>
<sequence length="685" mass="81219">MIQKDPDDSVLNEQSEAPLKASGTEDATQAEKAQEPVSAGKEDLEAEKVTKKEIESDEVKEKEQEKTEKSETESLVTRKRKRTVKVSTDEPEITELPGSENEDLDAIKLPPVDYSGYSKTELVDTLALIIENRPPSEIRGDVDRIKVFFYKRLKAETEERKNKFLEEGGKIEEYRIWVDPLEAKLKHLLERYREKKSDFNKVQEAEKYENLKRKYDIIDKIKELVNREESINKTFHEFRSLQNEWHSIGVVPQNALKDLWENYHHNVEIFYDYIKINKELRDLDLKKNLEAKVVLCEKAEELMLEPNPINAFRILQEYHNHWRETGPVPPESKNEIWERFKEATSQINKRHHDYFEKQKDEQRKNLEAKIALCEEVEAINVLEIKNFKDFDEKAEKVVALQKMWRTLGFAPKKQNNKVYQRFRDACDSFFEKKRGFYADNKEIQQNNLQRKIELCIQAEALQENTDWKATSDALIRLQKEWKEIGPVPRKQSEKCWKRFRKACDHFFNRKTEFFAELDTSYEDNLKAKMAVIEELEKFNPGNDVQTAFERLKELQRKWTEIGFVPFNKKEEITTRYRNALNKEFDKLKIGDEDKSILKYKSKLDNLKSNPKASRKIRNERDKFFTKIKQLENDIVLWENNIGFFTKSTNADTMIREVEDKIENAKKMIKTLEEKVRMIDQSGLDD</sequence>
<organism evidence="3">
    <name type="scientific">Salinimicrobium catena</name>
    <dbReference type="NCBI Taxonomy" id="390640"/>
    <lineage>
        <taxon>Bacteria</taxon>
        <taxon>Pseudomonadati</taxon>
        <taxon>Bacteroidota</taxon>
        <taxon>Flavobacteriia</taxon>
        <taxon>Flavobacteriales</taxon>
        <taxon>Flavobacteriaceae</taxon>
        <taxon>Salinimicrobium</taxon>
    </lineage>
</organism>
<dbReference type="Pfam" id="PF03993">
    <property type="entry name" value="DUF349"/>
    <property type="match status" value="5"/>
</dbReference>
<evidence type="ECO:0000256" key="2">
    <source>
        <dbReference type="SAM" id="MobiDB-lite"/>
    </source>
</evidence>